<gene>
    <name evidence="1" type="ORF">M407DRAFT_21592</name>
</gene>
<keyword evidence="2" id="KW-1185">Reference proteome</keyword>
<dbReference type="AlphaFoldDB" id="A0A0C3L5T6"/>
<protein>
    <submittedName>
        <fullName evidence="1">Uncharacterized protein</fullName>
    </submittedName>
</protein>
<organism evidence="1 2">
    <name type="scientific">Tulasnella calospora MUT 4182</name>
    <dbReference type="NCBI Taxonomy" id="1051891"/>
    <lineage>
        <taxon>Eukaryota</taxon>
        <taxon>Fungi</taxon>
        <taxon>Dikarya</taxon>
        <taxon>Basidiomycota</taxon>
        <taxon>Agaricomycotina</taxon>
        <taxon>Agaricomycetes</taxon>
        <taxon>Cantharellales</taxon>
        <taxon>Tulasnellaceae</taxon>
        <taxon>Tulasnella</taxon>
    </lineage>
</organism>
<evidence type="ECO:0000313" key="2">
    <source>
        <dbReference type="Proteomes" id="UP000054248"/>
    </source>
</evidence>
<accession>A0A0C3L5T6</accession>
<reference evidence="1 2" key="1">
    <citation type="submission" date="2014-04" db="EMBL/GenBank/DDBJ databases">
        <authorList>
            <consortium name="DOE Joint Genome Institute"/>
            <person name="Kuo A."/>
            <person name="Girlanda M."/>
            <person name="Perotto S."/>
            <person name="Kohler A."/>
            <person name="Nagy L.G."/>
            <person name="Floudas D."/>
            <person name="Copeland A."/>
            <person name="Barry K.W."/>
            <person name="Cichocki N."/>
            <person name="Veneault-Fourrey C."/>
            <person name="LaButti K."/>
            <person name="Lindquist E.A."/>
            <person name="Lipzen A."/>
            <person name="Lundell T."/>
            <person name="Morin E."/>
            <person name="Murat C."/>
            <person name="Sun H."/>
            <person name="Tunlid A."/>
            <person name="Henrissat B."/>
            <person name="Grigoriev I.V."/>
            <person name="Hibbett D.S."/>
            <person name="Martin F."/>
            <person name="Nordberg H.P."/>
            <person name="Cantor M.N."/>
            <person name="Hua S.X."/>
        </authorList>
    </citation>
    <scope>NUCLEOTIDE SEQUENCE [LARGE SCALE GENOMIC DNA]</scope>
    <source>
        <strain evidence="1 2">MUT 4182</strain>
    </source>
</reference>
<reference evidence="2" key="2">
    <citation type="submission" date="2015-01" db="EMBL/GenBank/DDBJ databases">
        <title>Evolutionary Origins and Diversification of the Mycorrhizal Mutualists.</title>
        <authorList>
            <consortium name="DOE Joint Genome Institute"/>
            <consortium name="Mycorrhizal Genomics Consortium"/>
            <person name="Kohler A."/>
            <person name="Kuo A."/>
            <person name="Nagy L.G."/>
            <person name="Floudas D."/>
            <person name="Copeland A."/>
            <person name="Barry K.W."/>
            <person name="Cichocki N."/>
            <person name="Veneault-Fourrey C."/>
            <person name="LaButti K."/>
            <person name="Lindquist E.A."/>
            <person name="Lipzen A."/>
            <person name="Lundell T."/>
            <person name="Morin E."/>
            <person name="Murat C."/>
            <person name="Riley R."/>
            <person name="Ohm R."/>
            <person name="Sun H."/>
            <person name="Tunlid A."/>
            <person name="Henrissat B."/>
            <person name="Grigoriev I.V."/>
            <person name="Hibbett D.S."/>
            <person name="Martin F."/>
        </authorList>
    </citation>
    <scope>NUCLEOTIDE SEQUENCE [LARGE SCALE GENOMIC DNA]</scope>
    <source>
        <strain evidence="2">MUT 4182</strain>
    </source>
</reference>
<evidence type="ECO:0000313" key="1">
    <source>
        <dbReference type="EMBL" id="KIO29198.1"/>
    </source>
</evidence>
<name>A0A0C3L5T6_9AGAM</name>
<dbReference type="Proteomes" id="UP000054248">
    <property type="component" value="Unassembled WGS sequence"/>
</dbReference>
<dbReference type="HOGENOM" id="CLU_1332785_0_0_1"/>
<dbReference type="EMBL" id="KN822985">
    <property type="protein sequence ID" value="KIO29198.1"/>
    <property type="molecule type" value="Genomic_DNA"/>
</dbReference>
<sequence>MPPSRCSVRPSPHNLATVLKILTSHRFSRTSQLGSRTLTLEVSSVNVLGRDFGTLVNSLDASRATGRQSCDVLGRSSITSLYLLRHPQVRVDRDSPGVEHRVQFSLRLNVHVHHGSDYRLWWNVHQTWHSFPHRPNSRALQDDADKQIQWRMHTNANVSIDKSIAALTLQDKTMHRHASIRTALGIAIISPTPTATPSTDETTVRS</sequence>
<proteinExistence type="predicted"/>